<organism evidence="1 2">
    <name type="scientific">Sphagnum troendelagicum</name>
    <dbReference type="NCBI Taxonomy" id="128251"/>
    <lineage>
        <taxon>Eukaryota</taxon>
        <taxon>Viridiplantae</taxon>
        <taxon>Streptophyta</taxon>
        <taxon>Embryophyta</taxon>
        <taxon>Bryophyta</taxon>
        <taxon>Sphagnophytina</taxon>
        <taxon>Sphagnopsida</taxon>
        <taxon>Sphagnales</taxon>
        <taxon>Sphagnaceae</taxon>
        <taxon>Sphagnum</taxon>
    </lineage>
</organism>
<evidence type="ECO:0000313" key="1">
    <source>
        <dbReference type="EMBL" id="CAK9208835.1"/>
    </source>
</evidence>
<reference evidence="1" key="1">
    <citation type="submission" date="2024-02" db="EMBL/GenBank/DDBJ databases">
        <authorList>
            <consortium name="ELIXIR-Norway"/>
            <consortium name="Elixir Norway"/>
        </authorList>
    </citation>
    <scope>NUCLEOTIDE SEQUENCE</scope>
</reference>
<dbReference type="EMBL" id="OZ019909">
    <property type="protein sequence ID" value="CAK9208835.1"/>
    <property type="molecule type" value="Genomic_DNA"/>
</dbReference>
<evidence type="ECO:0008006" key="3">
    <source>
        <dbReference type="Google" id="ProtNLM"/>
    </source>
</evidence>
<keyword evidence="2" id="KW-1185">Reference proteome</keyword>
<gene>
    <name evidence="1" type="ORF">CSSPTR1EN2_LOCUS9382</name>
</gene>
<dbReference type="Proteomes" id="UP001497512">
    <property type="component" value="Chromosome 17"/>
</dbReference>
<evidence type="ECO:0000313" key="2">
    <source>
        <dbReference type="Proteomes" id="UP001497512"/>
    </source>
</evidence>
<accession>A0ABP0TZ02</accession>
<sequence length="97" mass="10714">MKKAAVTSDTPAMILVVNKFAIGTDDGWEVDCNGFPDKFAIGTDDGWEVDCNGFPDKFAIGTDDGWEVVMASPRDPRMADGFGMERKKDLPFMVAFW</sequence>
<protein>
    <recommendedName>
        <fullName evidence="3">DUF2185 domain-containing protein</fullName>
    </recommendedName>
</protein>
<name>A0ABP0TZ02_9BRYO</name>
<proteinExistence type="predicted"/>